<evidence type="ECO:0000313" key="14">
    <source>
        <dbReference type="RefSeq" id="XP_072601214.1"/>
    </source>
</evidence>
<dbReference type="Proteomes" id="UP001652641">
    <property type="component" value="Chromosome 2"/>
</dbReference>
<feature type="region of interest" description="Disordered" evidence="9">
    <location>
        <begin position="211"/>
        <end position="245"/>
    </location>
</feature>
<evidence type="ECO:0000256" key="10">
    <source>
        <dbReference type="SAM" id="Phobius"/>
    </source>
</evidence>
<evidence type="ECO:0000259" key="12">
    <source>
        <dbReference type="SMART" id="SM01089"/>
    </source>
</evidence>
<evidence type="ECO:0000256" key="8">
    <source>
        <dbReference type="ARBA" id="ARBA00023136"/>
    </source>
</evidence>
<comment type="subcellular location">
    <subcellularLocation>
        <location evidence="1">Cell junction</location>
        <location evidence="1">Gap junction</location>
    </subcellularLocation>
    <subcellularLocation>
        <location evidence="2">Cell membrane</location>
        <topology evidence="2">Multi-pass membrane protein</topology>
    </subcellularLocation>
</comment>
<accession>A0ABM4ZFB8</accession>
<dbReference type="GeneID" id="112921506"/>
<dbReference type="Gene3D" id="1.20.1440.80">
    <property type="entry name" value="Gap junction channel protein cysteine-rich domain"/>
    <property type="match status" value="1"/>
</dbReference>
<keyword evidence="3" id="KW-1003">Cell membrane</keyword>
<keyword evidence="8 10" id="KW-0472">Membrane</keyword>
<feature type="region of interest" description="Disordered" evidence="9">
    <location>
        <begin position="306"/>
        <end position="337"/>
    </location>
</feature>
<evidence type="ECO:0000313" key="13">
    <source>
        <dbReference type="Proteomes" id="UP001652641"/>
    </source>
</evidence>
<name>A0ABM4ZFB8_VULVU</name>
<evidence type="ECO:0000256" key="9">
    <source>
        <dbReference type="SAM" id="MobiDB-lite"/>
    </source>
</evidence>
<feature type="domain" description="Connexin cysteine-rich" evidence="12">
    <location>
        <begin position="137"/>
        <end position="203"/>
    </location>
</feature>
<dbReference type="InterPro" id="IPR019570">
    <property type="entry name" value="Connexin_CCC"/>
</dbReference>
<feature type="compositionally biased region" description="Low complexity" evidence="9">
    <location>
        <begin position="213"/>
        <end position="226"/>
    </location>
</feature>
<evidence type="ECO:0000256" key="1">
    <source>
        <dbReference type="ARBA" id="ARBA00004610"/>
    </source>
</evidence>
<keyword evidence="6" id="KW-0965">Cell junction</keyword>
<sequence length="337" mass="35184">MERLDLLGFLLITFNCNVTIVGKIWLLLMVLLRMLVLVWAGAPVYQDEQERFVCNTLQPGCANVCYDAFSPVSQLRLWLLQGLAALLPSALFGVYALHRGAELAARGLAGDPSGPRALRVPDLSCGYIAHLLLRVLAEAAFGALHYLLFGVAVPERFACARPPCSGPVHCFVSRPTEKALLARLMGAASALSLLLSAADLLGSLRARARGRRAASPAPGAPRAAARAGGGGVSAAEDAPAPREVRPTASALANLLAPGAIAKVSGLGKASCGTEAPARVSSARLTATSPVSLTSLPLTACHIARAPQCRRRNDKRGERGRQSMGLGGGLPPGLRLQV</sequence>
<feature type="transmembrane region" description="Helical" evidence="10">
    <location>
        <begin position="181"/>
        <end position="202"/>
    </location>
</feature>
<dbReference type="Pfam" id="PF00029">
    <property type="entry name" value="Connexin"/>
    <property type="match status" value="1"/>
</dbReference>
<dbReference type="RefSeq" id="XP_072601214.1">
    <property type="nucleotide sequence ID" value="XM_072745113.1"/>
</dbReference>
<dbReference type="PANTHER" id="PTHR11984:SF3">
    <property type="entry name" value="GAP JUNCTION DELTA-4 PROTEIN"/>
    <property type="match status" value="1"/>
</dbReference>
<dbReference type="SMART" id="SM01089">
    <property type="entry name" value="Connexin_CCC"/>
    <property type="match status" value="1"/>
</dbReference>
<keyword evidence="13" id="KW-1185">Reference proteome</keyword>
<keyword evidence="7 10" id="KW-1133">Transmembrane helix</keyword>
<keyword evidence="5" id="KW-0303">Gap junction</keyword>
<protein>
    <submittedName>
        <fullName evidence="14">Gap junction delta-4 protein</fullName>
    </submittedName>
</protein>
<reference evidence="14" key="2">
    <citation type="submission" date="2025-08" db="UniProtKB">
        <authorList>
            <consortium name="RefSeq"/>
        </authorList>
    </citation>
    <scope>IDENTIFICATION</scope>
    <source>
        <tissue evidence="14">Cell line</tissue>
    </source>
</reference>
<feature type="domain" description="Connexin N-terminal" evidence="11">
    <location>
        <begin position="43"/>
        <end position="76"/>
    </location>
</feature>
<feature type="transmembrane region" description="Helical" evidence="10">
    <location>
        <begin position="131"/>
        <end position="153"/>
    </location>
</feature>
<dbReference type="PRINTS" id="PR00206">
    <property type="entry name" value="CONNEXIN"/>
</dbReference>
<dbReference type="PANTHER" id="PTHR11984">
    <property type="entry name" value="CONNEXIN"/>
    <property type="match status" value="1"/>
</dbReference>
<reference evidence="13" key="1">
    <citation type="submission" date="2025-05" db="UniProtKB">
        <authorList>
            <consortium name="RefSeq"/>
        </authorList>
    </citation>
    <scope>NUCLEOTIDE SEQUENCE [LARGE SCALE GENOMIC DNA]</scope>
</reference>
<keyword evidence="4 10" id="KW-0812">Transmembrane</keyword>
<evidence type="ECO:0000256" key="5">
    <source>
        <dbReference type="ARBA" id="ARBA00022868"/>
    </source>
</evidence>
<dbReference type="SMART" id="SM00037">
    <property type="entry name" value="CNX"/>
    <property type="match status" value="1"/>
</dbReference>
<evidence type="ECO:0000259" key="11">
    <source>
        <dbReference type="SMART" id="SM00037"/>
    </source>
</evidence>
<dbReference type="InterPro" id="IPR013092">
    <property type="entry name" value="Connexin_N"/>
</dbReference>
<evidence type="ECO:0000256" key="2">
    <source>
        <dbReference type="ARBA" id="ARBA00004651"/>
    </source>
</evidence>
<proteinExistence type="predicted"/>
<dbReference type="InterPro" id="IPR038359">
    <property type="entry name" value="Connexin_N_sf"/>
</dbReference>
<evidence type="ECO:0000256" key="7">
    <source>
        <dbReference type="ARBA" id="ARBA00022989"/>
    </source>
</evidence>
<feature type="transmembrane region" description="Helical" evidence="10">
    <location>
        <begin position="78"/>
        <end position="97"/>
    </location>
</feature>
<evidence type="ECO:0000256" key="4">
    <source>
        <dbReference type="ARBA" id="ARBA00022692"/>
    </source>
</evidence>
<gene>
    <name evidence="14" type="primary">GJD4</name>
</gene>
<dbReference type="InterPro" id="IPR017990">
    <property type="entry name" value="Connexin_CS"/>
</dbReference>
<evidence type="ECO:0000256" key="6">
    <source>
        <dbReference type="ARBA" id="ARBA00022949"/>
    </source>
</evidence>
<dbReference type="PROSITE" id="PS00407">
    <property type="entry name" value="CONNEXINS_1"/>
    <property type="match status" value="1"/>
</dbReference>
<organism evidence="13 14">
    <name type="scientific">Vulpes vulpes</name>
    <name type="common">Red fox</name>
    <dbReference type="NCBI Taxonomy" id="9627"/>
    <lineage>
        <taxon>Eukaryota</taxon>
        <taxon>Metazoa</taxon>
        <taxon>Chordata</taxon>
        <taxon>Craniata</taxon>
        <taxon>Vertebrata</taxon>
        <taxon>Euteleostomi</taxon>
        <taxon>Mammalia</taxon>
        <taxon>Eutheria</taxon>
        <taxon>Laurasiatheria</taxon>
        <taxon>Carnivora</taxon>
        <taxon>Caniformia</taxon>
        <taxon>Canidae</taxon>
        <taxon>Vulpes</taxon>
    </lineage>
</organism>
<dbReference type="InterPro" id="IPR000500">
    <property type="entry name" value="Connexin"/>
</dbReference>
<evidence type="ECO:0000256" key="3">
    <source>
        <dbReference type="ARBA" id="ARBA00022475"/>
    </source>
</evidence>